<keyword evidence="2" id="KW-1185">Reference proteome</keyword>
<name>A0A540MSI8_MALBA</name>
<evidence type="ECO:0000313" key="1">
    <source>
        <dbReference type="EMBL" id="TQE01765.1"/>
    </source>
</evidence>
<organism evidence="1 2">
    <name type="scientific">Malus baccata</name>
    <name type="common">Siberian crab apple</name>
    <name type="synonym">Pyrus baccata</name>
    <dbReference type="NCBI Taxonomy" id="106549"/>
    <lineage>
        <taxon>Eukaryota</taxon>
        <taxon>Viridiplantae</taxon>
        <taxon>Streptophyta</taxon>
        <taxon>Embryophyta</taxon>
        <taxon>Tracheophyta</taxon>
        <taxon>Spermatophyta</taxon>
        <taxon>Magnoliopsida</taxon>
        <taxon>eudicotyledons</taxon>
        <taxon>Gunneridae</taxon>
        <taxon>Pentapetalae</taxon>
        <taxon>rosids</taxon>
        <taxon>fabids</taxon>
        <taxon>Rosales</taxon>
        <taxon>Rosaceae</taxon>
        <taxon>Amygdaloideae</taxon>
        <taxon>Maleae</taxon>
        <taxon>Malus</taxon>
    </lineage>
</organism>
<evidence type="ECO:0000313" key="2">
    <source>
        <dbReference type="Proteomes" id="UP000315295"/>
    </source>
</evidence>
<gene>
    <name evidence="1" type="ORF">C1H46_012565</name>
</gene>
<protein>
    <submittedName>
        <fullName evidence="1">Uncharacterized protein</fullName>
    </submittedName>
</protein>
<accession>A0A540MSI8</accession>
<dbReference type="EMBL" id="VIEB01000188">
    <property type="protein sequence ID" value="TQE01765.1"/>
    <property type="molecule type" value="Genomic_DNA"/>
</dbReference>
<comment type="caution">
    <text evidence="1">The sequence shown here is derived from an EMBL/GenBank/DDBJ whole genome shotgun (WGS) entry which is preliminary data.</text>
</comment>
<sequence length="135" mass="14825">MGAQGCNVEVFIEIWAQEVRSDLVFYLEIIDAESIKAVETRLSRGLVFEIGAQGRDVKVLVAIWAWEVGLDLVFYLEIIDAESIKMAALVGEEVGGEEEAAVRHDEQRGFGKGKLAIAAGIFTMTPSFFLELGCI</sequence>
<proteinExistence type="predicted"/>
<dbReference type="AlphaFoldDB" id="A0A540MSI8"/>
<dbReference type="Proteomes" id="UP000315295">
    <property type="component" value="Unassembled WGS sequence"/>
</dbReference>
<reference evidence="1 2" key="1">
    <citation type="journal article" date="2019" name="G3 (Bethesda)">
        <title>Sequencing of a Wild Apple (Malus baccata) Genome Unravels the Differences Between Cultivated and Wild Apple Species Regarding Disease Resistance and Cold Tolerance.</title>
        <authorList>
            <person name="Chen X."/>
        </authorList>
    </citation>
    <scope>NUCLEOTIDE SEQUENCE [LARGE SCALE GENOMIC DNA]</scope>
    <source>
        <strain evidence="2">cv. Shandingzi</strain>
        <tissue evidence="1">Leaves</tissue>
    </source>
</reference>